<name>A0A4R5MPS6_9SPHI</name>
<dbReference type="EMBL" id="SJCY01000001">
    <property type="protein sequence ID" value="TDG37822.1"/>
    <property type="molecule type" value="Genomic_DNA"/>
</dbReference>
<proteinExistence type="predicted"/>
<dbReference type="Proteomes" id="UP000295668">
    <property type="component" value="Unassembled WGS sequence"/>
</dbReference>
<dbReference type="AlphaFoldDB" id="A0A4R5MPS6"/>
<organism evidence="1 2">
    <name type="scientific">Pedobacter changchengzhani</name>
    <dbReference type="NCBI Taxonomy" id="2529274"/>
    <lineage>
        <taxon>Bacteria</taxon>
        <taxon>Pseudomonadati</taxon>
        <taxon>Bacteroidota</taxon>
        <taxon>Sphingobacteriia</taxon>
        <taxon>Sphingobacteriales</taxon>
        <taxon>Sphingobacteriaceae</taxon>
        <taxon>Pedobacter</taxon>
    </lineage>
</organism>
<comment type="caution">
    <text evidence="1">The sequence shown here is derived from an EMBL/GenBank/DDBJ whole genome shotgun (WGS) entry which is preliminary data.</text>
</comment>
<gene>
    <name evidence="1" type="ORF">EZJ43_01645</name>
</gene>
<accession>A0A4R5MPS6</accession>
<evidence type="ECO:0000313" key="2">
    <source>
        <dbReference type="Proteomes" id="UP000295668"/>
    </source>
</evidence>
<reference evidence="1 2" key="1">
    <citation type="submission" date="2019-02" db="EMBL/GenBank/DDBJ databases">
        <title>Pedobacter sp. nov., a novel speices isolated from soil of pinguins habitat in Antarcitica.</title>
        <authorList>
            <person name="He R.-H."/>
        </authorList>
    </citation>
    <scope>NUCLEOTIDE SEQUENCE [LARGE SCALE GENOMIC DNA]</scope>
    <source>
        <strain evidence="1 2">E01020</strain>
    </source>
</reference>
<evidence type="ECO:0000313" key="1">
    <source>
        <dbReference type="EMBL" id="TDG37822.1"/>
    </source>
</evidence>
<keyword evidence="2" id="KW-1185">Reference proteome</keyword>
<sequence>MMYIRIVVSISFFILGFSSSWASEKMPQYVVYQVIGKCSKVALKKVSLLKKGDFLNTPDVVNLAEGSTLILICANYKAFQLNVKGKYAVSTFKKYCAKSDGSFTANYFRFVWDELTHPHSSPEVEPEKYMKTAGAVTRGQEKYNLSIRTDTINMYDGDFGIRFTITKEPATVKFFASINPFKILVSQQSKDFISFLAFAKTQPQPGVYYWYINELPYKKSNLHVLNVLNEKQYKTTVAQILSKVIGNNDADRAFMGGFLLEQEHFLGEAQKYYKLGLSLNPESKINQRLSRIFSESGSVL</sequence>
<dbReference type="OrthoDB" id="633379at2"/>
<protein>
    <submittedName>
        <fullName evidence="1">Uncharacterized protein</fullName>
    </submittedName>
</protein>
<dbReference type="RefSeq" id="WP_133260916.1">
    <property type="nucleotide sequence ID" value="NZ_SJCY01000001.1"/>
</dbReference>